<dbReference type="EMBL" id="CP015614">
    <property type="protein sequence ID" value="ANF55055.1"/>
    <property type="molecule type" value="Genomic_DNA"/>
</dbReference>
<reference evidence="1 2" key="1">
    <citation type="journal article" date="2014" name="Genome Announc.">
        <title>Genome Sequence of a Promising Hydrogen-Producing Facultative Anaerobic Bacterium, Brevundimonas naejangsanensis Strain B1.</title>
        <authorList>
            <person name="Su H."/>
            <person name="Zhang T."/>
            <person name="Bao M."/>
            <person name="Jiang Y."/>
            <person name="Wang Y."/>
            <person name="Tan T."/>
        </authorList>
    </citation>
    <scope>NUCLEOTIDE SEQUENCE [LARGE SCALE GENOMIC DNA]</scope>
    <source>
        <strain evidence="1 2">B1</strain>
    </source>
</reference>
<accession>A0A172Y7N0</accession>
<sequence>MGRGTAKRWRGGFTRFPPPPSAFRLPPSAFRLPPSAFRFPLSAVILGLDPRIQCSAALFLADFMQADGWILGSSPRMTAGNALPRLPDPHQRLRSCVTLEGTPS</sequence>
<dbReference type="Proteomes" id="UP000077603">
    <property type="component" value="Chromosome"/>
</dbReference>
<keyword evidence="2" id="KW-1185">Reference proteome</keyword>
<evidence type="ECO:0000313" key="1">
    <source>
        <dbReference type="EMBL" id="ANF55055.1"/>
    </source>
</evidence>
<proteinExistence type="predicted"/>
<dbReference type="STRING" id="588932.DA69_10005"/>
<dbReference type="KEGG" id="bne:DA69_10005"/>
<name>A0A172Y7N0_9CAUL</name>
<evidence type="ECO:0000313" key="2">
    <source>
        <dbReference type="Proteomes" id="UP000077603"/>
    </source>
</evidence>
<protein>
    <submittedName>
        <fullName evidence="1">Uncharacterized protein</fullName>
    </submittedName>
</protein>
<organism evidence="1 2">
    <name type="scientific">Brevundimonas naejangsanensis</name>
    <dbReference type="NCBI Taxonomy" id="588932"/>
    <lineage>
        <taxon>Bacteria</taxon>
        <taxon>Pseudomonadati</taxon>
        <taxon>Pseudomonadota</taxon>
        <taxon>Alphaproteobacteria</taxon>
        <taxon>Caulobacterales</taxon>
        <taxon>Caulobacteraceae</taxon>
        <taxon>Brevundimonas</taxon>
    </lineage>
</organism>
<dbReference type="AlphaFoldDB" id="A0A172Y7N0"/>
<gene>
    <name evidence="1" type="ORF">DA69_10005</name>
</gene>